<keyword evidence="2" id="KW-0560">Oxidoreductase</keyword>
<dbReference type="InterPro" id="IPR057326">
    <property type="entry name" value="KR_dom"/>
</dbReference>
<feature type="region of interest" description="Disordered" evidence="4">
    <location>
        <begin position="268"/>
        <end position="303"/>
    </location>
</feature>
<evidence type="ECO:0000313" key="7">
    <source>
        <dbReference type="Proteomes" id="UP001442841"/>
    </source>
</evidence>
<dbReference type="EMBL" id="CP154795">
    <property type="protein sequence ID" value="XAN09057.1"/>
    <property type="molecule type" value="Genomic_DNA"/>
</dbReference>
<comment type="similarity">
    <text evidence="1 3">Belongs to the short-chain dehydrogenases/reductases (SDR) family.</text>
</comment>
<accession>A0ABZ3FUK8</accession>
<dbReference type="PRINTS" id="PR00081">
    <property type="entry name" value="GDHRDH"/>
</dbReference>
<protein>
    <submittedName>
        <fullName evidence="6">SDR family oxidoreductase</fullName>
    </submittedName>
</protein>
<evidence type="ECO:0000256" key="2">
    <source>
        <dbReference type="ARBA" id="ARBA00023002"/>
    </source>
</evidence>
<dbReference type="PANTHER" id="PTHR44196:SF1">
    <property type="entry name" value="DEHYDROGENASE_REDUCTASE SDR FAMILY MEMBER 7B"/>
    <property type="match status" value="1"/>
</dbReference>
<gene>
    <name evidence="6" type="ORF">AADG42_17635</name>
</gene>
<dbReference type="InterPro" id="IPR002347">
    <property type="entry name" value="SDR_fam"/>
</dbReference>
<dbReference type="PANTHER" id="PTHR44196">
    <property type="entry name" value="DEHYDROGENASE/REDUCTASE SDR FAMILY MEMBER 7B"/>
    <property type="match status" value="1"/>
</dbReference>
<feature type="domain" description="Ketoreductase" evidence="5">
    <location>
        <begin position="6"/>
        <end position="191"/>
    </location>
</feature>
<dbReference type="Gene3D" id="3.40.50.720">
    <property type="entry name" value="NAD(P)-binding Rossmann-like Domain"/>
    <property type="match status" value="1"/>
</dbReference>
<dbReference type="Pfam" id="PF00106">
    <property type="entry name" value="adh_short"/>
    <property type="match status" value="1"/>
</dbReference>
<keyword evidence="7" id="KW-1185">Reference proteome</keyword>
<evidence type="ECO:0000256" key="3">
    <source>
        <dbReference type="RuleBase" id="RU000363"/>
    </source>
</evidence>
<evidence type="ECO:0000259" key="5">
    <source>
        <dbReference type="SMART" id="SM00822"/>
    </source>
</evidence>
<organism evidence="6 7">
    <name type="scientific">Ammonicoccus fulvus</name>
    <dbReference type="NCBI Taxonomy" id="3138240"/>
    <lineage>
        <taxon>Bacteria</taxon>
        <taxon>Bacillati</taxon>
        <taxon>Actinomycetota</taxon>
        <taxon>Actinomycetes</taxon>
        <taxon>Propionibacteriales</taxon>
        <taxon>Propionibacteriaceae</taxon>
        <taxon>Ammonicoccus</taxon>
    </lineage>
</organism>
<name>A0ABZ3FUK8_9ACTN</name>
<dbReference type="InterPro" id="IPR036291">
    <property type="entry name" value="NAD(P)-bd_dom_sf"/>
</dbReference>
<dbReference type="SUPFAM" id="SSF51735">
    <property type="entry name" value="NAD(P)-binding Rossmann-fold domains"/>
    <property type="match status" value="1"/>
</dbReference>
<proteinExistence type="inferred from homology"/>
<evidence type="ECO:0000313" key="6">
    <source>
        <dbReference type="EMBL" id="XAN09057.1"/>
    </source>
</evidence>
<dbReference type="SMART" id="SM00822">
    <property type="entry name" value="PKS_KR"/>
    <property type="match status" value="1"/>
</dbReference>
<evidence type="ECO:0000256" key="4">
    <source>
        <dbReference type="SAM" id="MobiDB-lite"/>
    </source>
</evidence>
<dbReference type="Proteomes" id="UP001442841">
    <property type="component" value="Chromosome"/>
</dbReference>
<dbReference type="PRINTS" id="PR00080">
    <property type="entry name" value="SDRFAMILY"/>
</dbReference>
<reference evidence="6 7" key="1">
    <citation type="submission" date="2024-04" db="EMBL/GenBank/DDBJ databases">
        <title>Isolation of an actinomycete strain from pig manure.</title>
        <authorList>
            <person name="Gong T."/>
            <person name="Yu Z."/>
            <person name="An M."/>
            <person name="Wei C."/>
            <person name="Yang W."/>
            <person name="Liu L."/>
        </authorList>
    </citation>
    <scope>NUCLEOTIDE SEQUENCE [LARGE SCALE GENOMIC DNA]</scope>
    <source>
        <strain evidence="6 7">ZF39</strain>
    </source>
</reference>
<sequence>MQFQDKVFVVTGGANGMGREVVLELLARGARVAAVDLQSDPLGDVKDRVRHLGDRLTIHPLDITDRAAVEALPAAVIAAHGQVDGLLNVAGIIQPFDRFAELDRSVMERVMNVNFWGVINTCQAFLPALLERPEACIVNVSSMGALAPVPGQTIYGASKAALKLFTEGLYAELRDTNVDVTIVFPGAVQTEITANSGVEMRRTGTSSKGTPKMLKAKDAALQILAATEKGAYRATVGSDATMLDRLSRLAPQRATDLIADKMKALLAPSAEQRSESTESAVTVDPSPAEEPTQEQPHEPRHAA</sequence>
<dbReference type="RefSeq" id="WP_425310493.1">
    <property type="nucleotide sequence ID" value="NZ_CP154795.1"/>
</dbReference>
<evidence type="ECO:0000256" key="1">
    <source>
        <dbReference type="ARBA" id="ARBA00006484"/>
    </source>
</evidence>